<proteinExistence type="predicted"/>
<comment type="caution">
    <text evidence="1">The sequence shown here is derived from an EMBL/GenBank/DDBJ whole genome shotgun (WGS) entry which is preliminary data.</text>
</comment>
<reference evidence="1" key="1">
    <citation type="submission" date="2019-10" db="EMBL/GenBank/DDBJ databases">
        <title>Metagenomic sequencing of thiosulfate-disproportionating enrichment culture.</title>
        <authorList>
            <person name="Umezawa K."/>
            <person name="Kojima H."/>
            <person name="Fukui M."/>
        </authorList>
    </citation>
    <scope>NUCLEOTIDE SEQUENCE</scope>
    <source>
        <strain evidence="1">45J</strain>
    </source>
</reference>
<sequence length="42" mass="4699">MVIGISADCNERVFFDAGADAFLYKPFYLHDLLSVICQESPC</sequence>
<gene>
    <name evidence="1" type="ORF">A45J_0276</name>
</gene>
<dbReference type="InterPro" id="IPR011006">
    <property type="entry name" value="CheY-like_superfamily"/>
</dbReference>
<name>A0A5J4L160_9ZZZZ</name>
<organism evidence="1">
    <name type="scientific">hot springs metagenome</name>
    <dbReference type="NCBI Taxonomy" id="433727"/>
    <lineage>
        <taxon>unclassified sequences</taxon>
        <taxon>metagenomes</taxon>
        <taxon>ecological metagenomes</taxon>
    </lineage>
</organism>
<dbReference type="AlphaFoldDB" id="A0A5J4L160"/>
<protein>
    <recommendedName>
        <fullName evidence="2">Response regulatory domain-containing protein</fullName>
    </recommendedName>
</protein>
<evidence type="ECO:0000313" key="1">
    <source>
        <dbReference type="EMBL" id="GER92560.1"/>
    </source>
</evidence>
<dbReference type="SUPFAM" id="SSF52172">
    <property type="entry name" value="CheY-like"/>
    <property type="match status" value="1"/>
</dbReference>
<evidence type="ECO:0008006" key="2">
    <source>
        <dbReference type="Google" id="ProtNLM"/>
    </source>
</evidence>
<accession>A0A5J4L160</accession>
<dbReference type="EMBL" id="BLAB01000001">
    <property type="protein sequence ID" value="GER92560.1"/>
    <property type="molecule type" value="Genomic_DNA"/>
</dbReference>